<dbReference type="PANTHER" id="PTHR10663">
    <property type="entry name" value="GUANYL-NUCLEOTIDE EXCHANGE FACTOR"/>
    <property type="match status" value="1"/>
</dbReference>
<dbReference type="SUPFAM" id="SSF48425">
    <property type="entry name" value="Sec7 domain"/>
    <property type="match status" value="1"/>
</dbReference>
<dbReference type="PROSITE" id="PS50190">
    <property type="entry name" value="SEC7"/>
    <property type="match status" value="1"/>
</dbReference>
<evidence type="ECO:0000259" key="2">
    <source>
        <dbReference type="PROSITE" id="PS50190"/>
    </source>
</evidence>
<feature type="compositionally biased region" description="Polar residues" evidence="1">
    <location>
        <begin position="136"/>
        <end position="156"/>
    </location>
</feature>
<accession>A0ABR4NY52</accession>
<dbReference type="InterPro" id="IPR035999">
    <property type="entry name" value="Sec7_dom_sf"/>
</dbReference>
<evidence type="ECO:0000313" key="4">
    <source>
        <dbReference type="Proteomes" id="UP001623330"/>
    </source>
</evidence>
<feature type="region of interest" description="Disordered" evidence="1">
    <location>
        <begin position="1"/>
        <end position="49"/>
    </location>
</feature>
<feature type="compositionally biased region" description="Polar residues" evidence="1">
    <location>
        <begin position="1"/>
        <end position="28"/>
    </location>
</feature>
<feature type="region of interest" description="Disordered" evidence="1">
    <location>
        <begin position="358"/>
        <end position="459"/>
    </location>
</feature>
<dbReference type="EMBL" id="JBEVYD010000004">
    <property type="protein sequence ID" value="KAL3233816.1"/>
    <property type="molecule type" value="Genomic_DNA"/>
</dbReference>
<feature type="compositionally biased region" description="Basic and acidic residues" evidence="1">
    <location>
        <begin position="32"/>
        <end position="49"/>
    </location>
</feature>
<dbReference type="PANTHER" id="PTHR10663:SF405">
    <property type="entry name" value="ARF GUANINE NUCLEOTIDE EXCHANGE FACTOR SYT1"/>
    <property type="match status" value="1"/>
</dbReference>
<dbReference type="InterPro" id="IPR000904">
    <property type="entry name" value="Sec7_dom"/>
</dbReference>
<evidence type="ECO:0000313" key="3">
    <source>
        <dbReference type="EMBL" id="KAL3233816.1"/>
    </source>
</evidence>
<dbReference type="SMART" id="SM00222">
    <property type="entry name" value="Sec7"/>
    <property type="match status" value="1"/>
</dbReference>
<proteinExistence type="predicted"/>
<dbReference type="Proteomes" id="UP001623330">
    <property type="component" value="Unassembled WGS sequence"/>
</dbReference>
<feature type="region of interest" description="Disordered" evidence="1">
    <location>
        <begin position="130"/>
        <end position="196"/>
    </location>
</feature>
<dbReference type="Gene3D" id="1.10.1000.11">
    <property type="entry name" value="Arf Nucleotide-binding Site Opener,domain 2"/>
    <property type="match status" value="1"/>
</dbReference>
<name>A0ABR4NY52_9SACH</name>
<feature type="compositionally biased region" description="Basic residues" evidence="1">
    <location>
        <begin position="167"/>
        <end position="176"/>
    </location>
</feature>
<reference evidence="3 4" key="1">
    <citation type="submission" date="2024-05" db="EMBL/GenBank/DDBJ databases">
        <title>Long read based assembly of the Candida bracarensis genome reveals expanded adhesin content.</title>
        <authorList>
            <person name="Marcet-Houben M."/>
            <person name="Ksiezopolska E."/>
            <person name="Gabaldon T."/>
        </authorList>
    </citation>
    <scope>NUCLEOTIDE SEQUENCE [LARGE SCALE GENOMIC DNA]</scope>
    <source>
        <strain evidence="3 4">CBM6</strain>
    </source>
</reference>
<keyword evidence="4" id="KW-1185">Reference proteome</keyword>
<feature type="compositionally biased region" description="Low complexity" evidence="1">
    <location>
        <begin position="443"/>
        <end position="459"/>
    </location>
</feature>
<gene>
    <name evidence="3" type="ORF">RNJ44_03856</name>
</gene>
<evidence type="ECO:0000256" key="1">
    <source>
        <dbReference type="SAM" id="MobiDB-lite"/>
    </source>
</evidence>
<sequence length="1171" mass="133161">MSQQFSFIKQKLFSSSGNHTKNGSSRNGSEAYLHKTEAVHESPRKSKLVETLDQELAKLTVDTRPSDREDKLRKEVDSYMFERPRRPLEHAHTTADGMLFASSPMYGNSPESPNFNFDVSNIDGSSYHRSAEISRHTTNQDSQKSPITPSHSQVETQKPIPFESPKQKKTVFHRRHTSDQINSDEYDESENKKPHGKFRRIRHKMSMLEINFKINPKNGHSTYHHHNQNQNQNKENVFPLITRRSDVKVQTMSEINPTVTDSNKADVYSFNPAKKSIDSSSSRVSAMPFVQPVTRAKSINSTSSSFKLSGIQKKRTSSSFALSKNSYTPSITSTDDIFLDSIDQNLQKVATIQSMNMESKAVNRRRSRTVDLSDYVRNKVKSTPRSTDGSNGSSETRAHSLSFSGRSPFNLSRTTSNNQPTISSERNSREKTRSPYGTLTVPSSNSAINNSSGSAGVSSRRSSSIVNALSNFVNLKSNSVSSFKQVPFSSSFKQPALTLEDLPKPPEPEGCESYSDYLIRISPYGKFLGVILVTKDDQFKKKVLYHFLYQYFDLKYDSLDVCLRKILIFLELPKEAQEIDRLLTELGNVIYDLQFEYYNPCGWVDANQVYFVLFSLLVLHTDQFNPKNKFKMTKQDFIKLVHEDTYSSGDKVPVEILSYYYDNITSRESPVFDLLPPIEVFDASCVAYGCERHEIAYSPMKILGERTEEYNIKPQSVNTPPQLIKRPTSSSISSSFSHNSTILSGSTVMPVTADIDIYEKIFNNELREVSLEYHVSKIWDFTEKDWQSASSSYPSSHVDVHNKYKKFYSIVMELKGGYIRIHKNILMKLNLPNYDVVKGNKDYGGDYYYLKIIQMGEIQTFYQNRKIPIVGSVTSNWKPEYGILTYIGLIIFEKSDWITPQAERDPITGVTNYIIDFKPGFSFVSSSVECFYGMFAVKEKNAVGKSHFVKLFSPTSSAGSSRYTTAGHDYFESAIYSNDMMSSSEKDLVESADPLSDLLKEEMEGTLVFLHSAKRNIIFKCPTMAARDNWVDAINLVAAYDGCDYQPESLHNTLVCKKKYSIQERLIRLHNLDVEKSLKLHLLESALMFFRQAVPITMKTRNTMISNLKQIATKMDWLLFEIKRSQTFVNIISEVDGSYENIFGITTSDFCSEDALSNMIPTINGSFLFNE</sequence>
<feature type="compositionally biased region" description="Polar residues" evidence="1">
    <location>
        <begin position="381"/>
        <end position="425"/>
    </location>
</feature>
<feature type="domain" description="SEC7" evidence="2">
    <location>
        <begin position="525"/>
        <end position="667"/>
    </location>
</feature>
<dbReference type="Pfam" id="PF01369">
    <property type="entry name" value="Sec7"/>
    <property type="match status" value="1"/>
</dbReference>
<comment type="caution">
    <text evidence="3">The sequence shown here is derived from an EMBL/GenBank/DDBJ whole genome shotgun (WGS) entry which is preliminary data.</text>
</comment>
<protein>
    <submittedName>
        <fullName evidence="3">Arf guanine nucleotide exchange factor SYT1</fullName>
    </submittedName>
</protein>
<feature type="compositionally biased region" description="Basic and acidic residues" evidence="1">
    <location>
        <begin position="368"/>
        <end position="377"/>
    </location>
</feature>
<dbReference type="InterPro" id="IPR023394">
    <property type="entry name" value="Sec7_C_sf"/>
</dbReference>
<organism evidence="3 4">
    <name type="scientific">Nakaseomyces bracarensis</name>
    <dbReference type="NCBI Taxonomy" id="273131"/>
    <lineage>
        <taxon>Eukaryota</taxon>
        <taxon>Fungi</taxon>
        <taxon>Dikarya</taxon>
        <taxon>Ascomycota</taxon>
        <taxon>Saccharomycotina</taxon>
        <taxon>Saccharomycetes</taxon>
        <taxon>Saccharomycetales</taxon>
        <taxon>Saccharomycetaceae</taxon>
        <taxon>Nakaseomyces</taxon>
    </lineage>
</organism>